<dbReference type="InterPro" id="IPR019474">
    <property type="entry name" value="Ub_conjug_fac_E4_core"/>
</dbReference>
<dbReference type="EMBL" id="GL882882">
    <property type="protein sequence ID" value="EGF81239.1"/>
    <property type="molecule type" value="Genomic_DNA"/>
</dbReference>
<dbReference type="GeneID" id="18240572"/>
<comment type="function">
    <text evidence="13">Ubiquitin-protein ligase that probably functions as an E3 ligase in conjunction with specific E1 and E2 ligases. May also function as an E4 ligase mediating the assembly of polyubiquitin chains on substrates ubiquitinated by another E3 ubiquitin ligase. May regulate myosin assembly in striated muscles together with STUB1 and VCP/p97 by targeting myosin chaperone UNC45B for proteasomal degradation.</text>
</comment>
<protein>
    <recommendedName>
        <fullName evidence="14">Ubiquitin conjugation factor E4 B</fullName>
        <ecNumber evidence="6">2.3.2.27</ecNumber>
    </recommendedName>
    <alternativeName>
        <fullName evidence="16">RING-type E3 ubiquitin transferase E4 B</fullName>
    </alternativeName>
    <alternativeName>
        <fullName evidence="15">Ubiquitin fusion degradation protein 2</fullName>
    </alternativeName>
</protein>
<evidence type="ECO:0000256" key="4">
    <source>
        <dbReference type="ARBA" id="ARBA00004906"/>
    </source>
</evidence>
<keyword evidence="12" id="KW-0539">Nucleus</keyword>
<evidence type="ECO:0000256" key="6">
    <source>
        <dbReference type="ARBA" id="ARBA00012483"/>
    </source>
</evidence>
<evidence type="ECO:0000313" key="20">
    <source>
        <dbReference type="Proteomes" id="UP000007241"/>
    </source>
</evidence>
<feature type="region of interest" description="Disordered" evidence="17">
    <location>
        <begin position="36"/>
        <end position="69"/>
    </location>
</feature>
<evidence type="ECO:0000256" key="2">
    <source>
        <dbReference type="ARBA" id="ARBA00004123"/>
    </source>
</evidence>
<gene>
    <name evidence="19" type="ORF">BATDEDRAFT_34827</name>
</gene>
<dbReference type="GO" id="GO:0036503">
    <property type="term" value="P:ERAD pathway"/>
    <property type="evidence" value="ECO:0000318"/>
    <property type="project" value="GO_Central"/>
</dbReference>
<evidence type="ECO:0000256" key="12">
    <source>
        <dbReference type="ARBA" id="ARBA00023242"/>
    </source>
</evidence>
<feature type="domain" description="U-box" evidence="18">
    <location>
        <begin position="1065"/>
        <end position="1139"/>
    </location>
</feature>
<comment type="similarity">
    <text evidence="5">Belongs to the ubiquitin conjugation factor E4 family.</text>
</comment>
<dbReference type="Proteomes" id="UP000007241">
    <property type="component" value="Unassembled WGS sequence"/>
</dbReference>
<evidence type="ECO:0000256" key="15">
    <source>
        <dbReference type="ARBA" id="ARBA00081821"/>
    </source>
</evidence>
<proteinExistence type="inferred from homology"/>
<dbReference type="InterPro" id="IPR003613">
    <property type="entry name" value="Ubox_domain"/>
</dbReference>
<dbReference type="InParanoid" id="F4NZS7"/>
<dbReference type="OrthoDB" id="20295at2759"/>
<dbReference type="GO" id="GO:0005634">
    <property type="term" value="C:nucleus"/>
    <property type="evidence" value="ECO:0000318"/>
    <property type="project" value="GO_Central"/>
</dbReference>
<dbReference type="Gene3D" id="3.30.40.10">
    <property type="entry name" value="Zinc/RING finger domain, C3HC4 (zinc finger)"/>
    <property type="match status" value="1"/>
</dbReference>
<accession>F4NZS7</accession>
<keyword evidence="10" id="KW-0833">Ubl conjugation pathway</keyword>
<feature type="compositionally biased region" description="Polar residues" evidence="17">
    <location>
        <begin position="50"/>
        <end position="69"/>
    </location>
</feature>
<dbReference type="CDD" id="cd16657">
    <property type="entry name" value="RING-Ubox_UBE4A"/>
    <property type="match status" value="1"/>
</dbReference>
<dbReference type="SUPFAM" id="SSF57850">
    <property type="entry name" value="RING/U-box"/>
    <property type="match status" value="1"/>
</dbReference>
<comment type="catalytic activity">
    <reaction evidence="1">
        <text>S-ubiquitinyl-[E2 ubiquitin-conjugating enzyme]-L-cysteine + [acceptor protein]-L-lysine = [E2 ubiquitin-conjugating enzyme]-L-cysteine + N(6)-ubiquitinyl-[acceptor protein]-L-lysine.</text>
        <dbReference type="EC" id="2.3.2.27"/>
    </reaction>
</comment>
<evidence type="ECO:0000256" key="11">
    <source>
        <dbReference type="ARBA" id="ARBA00022990"/>
    </source>
</evidence>
<name>F4NZS7_BATDJ</name>
<dbReference type="AlphaFoldDB" id="F4NZS7"/>
<dbReference type="GO" id="GO:0000209">
    <property type="term" value="P:protein polyubiquitination"/>
    <property type="evidence" value="ECO:0000318"/>
    <property type="project" value="GO_Central"/>
</dbReference>
<dbReference type="GO" id="GO:0005737">
    <property type="term" value="C:cytoplasm"/>
    <property type="evidence" value="ECO:0000318"/>
    <property type="project" value="GO_Central"/>
</dbReference>
<dbReference type="RefSeq" id="XP_006678016.1">
    <property type="nucleotide sequence ID" value="XM_006677953.1"/>
</dbReference>
<organism evidence="19 20">
    <name type="scientific">Batrachochytrium dendrobatidis (strain JAM81 / FGSC 10211)</name>
    <name type="common">Frog chytrid fungus</name>
    <dbReference type="NCBI Taxonomy" id="684364"/>
    <lineage>
        <taxon>Eukaryota</taxon>
        <taxon>Fungi</taxon>
        <taxon>Fungi incertae sedis</taxon>
        <taxon>Chytridiomycota</taxon>
        <taxon>Chytridiomycota incertae sedis</taxon>
        <taxon>Chytridiomycetes</taxon>
        <taxon>Rhizophydiales</taxon>
        <taxon>Rhizophydiales incertae sedis</taxon>
        <taxon>Batrachochytrium</taxon>
    </lineage>
</organism>
<evidence type="ECO:0000256" key="1">
    <source>
        <dbReference type="ARBA" id="ARBA00000900"/>
    </source>
</evidence>
<dbReference type="FunCoup" id="F4NZS7">
    <property type="interactions" value="960"/>
</dbReference>
<dbReference type="STRING" id="684364.F4NZS7"/>
<comment type="subcellular location">
    <subcellularLocation>
        <location evidence="3">Cytoplasm</location>
    </subcellularLocation>
    <subcellularLocation>
        <location evidence="2">Nucleus</location>
    </subcellularLocation>
</comment>
<evidence type="ECO:0000256" key="13">
    <source>
        <dbReference type="ARBA" id="ARBA00056267"/>
    </source>
</evidence>
<evidence type="ECO:0000256" key="3">
    <source>
        <dbReference type="ARBA" id="ARBA00004496"/>
    </source>
</evidence>
<dbReference type="GO" id="GO:0006511">
    <property type="term" value="P:ubiquitin-dependent protein catabolic process"/>
    <property type="evidence" value="ECO:0007669"/>
    <property type="project" value="InterPro"/>
</dbReference>
<evidence type="ECO:0000256" key="10">
    <source>
        <dbReference type="ARBA" id="ARBA00022786"/>
    </source>
</evidence>
<dbReference type="FunFam" id="3.30.40.10:FF:000060">
    <property type="entry name" value="ubiquitin conjugation factor E4 B"/>
    <property type="match status" value="1"/>
</dbReference>
<dbReference type="GO" id="GO:0000151">
    <property type="term" value="C:ubiquitin ligase complex"/>
    <property type="evidence" value="ECO:0007669"/>
    <property type="project" value="InterPro"/>
</dbReference>
<reference evidence="19 20" key="1">
    <citation type="submission" date="2009-12" db="EMBL/GenBank/DDBJ databases">
        <title>The draft genome of Batrachochytrium dendrobatidis.</title>
        <authorList>
            <consortium name="US DOE Joint Genome Institute (JGI-PGF)"/>
            <person name="Kuo A."/>
            <person name="Salamov A."/>
            <person name="Schmutz J."/>
            <person name="Lucas S."/>
            <person name="Pitluck S."/>
            <person name="Rosenblum E."/>
            <person name="Stajich J."/>
            <person name="Eisen M."/>
            <person name="Grigoriev I.V."/>
        </authorList>
    </citation>
    <scope>NUCLEOTIDE SEQUENCE [LARGE SCALE GENOMIC DNA]</scope>
    <source>
        <strain evidence="20">JAM81 / FGSC 10211</strain>
    </source>
</reference>
<dbReference type="GO" id="GO:0034450">
    <property type="term" value="F:ubiquitin-ubiquitin ligase activity"/>
    <property type="evidence" value="ECO:0000318"/>
    <property type="project" value="GO_Central"/>
</dbReference>
<dbReference type="InterPro" id="IPR013083">
    <property type="entry name" value="Znf_RING/FYVE/PHD"/>
</dbReference>
<dbReference type="Pfam" id="PF10408">
    <property type="entry name" value="Ufd2P_core"/>
    <property type="match status" value="1"/>
</dbReference>
<keyword evidence="8" id="KW-0597">Phosphoprotein</keyword>
<evidence type="ECO:0000259" key="18">
    <source>
        <dbReference type="PROSITE" id="PS51698"/>
    </source>
</evidence>
<dbReference type="Pfam" id="PF04564">
    <property type="entry name" value="U-box"/>
    <property type="match status" value="1"/>
</dbReference>
<dbReference type="PANTHER" id="PTHR13931">
    <property type="entry name" value="UBIQUITINATION FACTOR E4"/>
    <property type="match status" value="1"/>
</dbReference>
<dbReference type="UniPathway" id="UPA00143"/>
<evidence type="ECO:0000256" key="8">
    <source>
        <dbReference type="ARBA" id="ARBA00022553"/>
    </source>
</evidence>
<dbReference type="EC" id="2.3.2.27" evidence="6"/>
<evidence type="ECO:0000256" key="7">
    <source>
        <dbReference type="ARBA" id="ARBA00022490"/>
    </source>
</evidence>
<evidence type="ECO:0000313" key="19">
    <source>
        <dbReference type="EMBL" id="EGF81239.1"/>
    </source>
</evidence>
<evidence type="ECO:0000256" key="16">
    <source>
        <dbReference type="ARBA" id="ARBA00083610"/>
    </source>
</evidence>
<sequence length="1152" mass="129393">MSWYKLIGWSNLVADQWKQYGTVEIQIRQKRLAKLGGAGNKPTGAGSKPASANSSPINTNIQPTGKSTSVSMSASVDAVGGLSDARSRFASAPTTPAVTTTPVATKSSTLAEIAVNTQSTALDNFLNLTNEDWLDRSLGSILQISLKTPAPNGLMYLQEVVDELKGESIPLVFTTDMIERVIYVRLQIPANSDPTMPALFDYLCGVWTRANSTRQTLKQFLALATENPTAASKACVCDTAIALLQSLAVNYAGLVLNPDMLDNFPLNHDWGSGFLGYKLLESHDPTSVYPREFITEFITRFEDDGLEDILGYTIKSVVTSMRTKSIIKQYIQPIRVFQYLVSFKPIANLVTQLSDWNPDFVNARTVEVMSILGPFLSRTGIFPDSDPEIAAKYFSSSNPFGEDMTDQRGNSIGARNNADVKTAMNGLRDASQLVHTDLFNIVIAIIKAGPTSRECVLAFISHVVKLNISRGKLQVDRRQVSTDGFMHNLLHVCLRLCDPIMDARFSKIALIDLNYPTYTTRLDFNDVTRILVDKDAVDVHVDQWKATHNSETNPQPPVNFVTDIFYLTLAMHHYGVLSTIRYYSGFIKELNEMRKQANKYKAVRDSGAWNLLQPFVRNANEEGLRRLQNEVDKLVGVKLTMDAGLMSPSALDYTLRLYNLTMMVLIRAASGMTETTCSVAWDQVACGNIDGVQLFPLPATPPIEFAVLPEWIIEDICEFYLFIMNNNPVILENRICDEIITFSMVFLSNPNYIRNPYLKSKLVEILFYFTIPLYRTSNGETRGRMDGVFSTHTLARAHLVRSTLGFYVDVEQTGMHSQFYDKFNIRYNISQIIKSVWTDPVHRTALVQASRDKDFFVKFVALLMNDTTYLLDEGLSKLKEIGGLQTELAVPLPENSSDEDKQRRKEREGLLAQHERQALSYVSLSNETVHMLQYMTSHSDIIEPFMATEIVERLAAMLDFNLVALAGPRCTELKVTNPEKYRFDPKRLLSDLVGIFVHLAHRTEFVAAVAKDGRSYSKEVFDRASSILSRHRLLNEMDIAKLNEFVGKVEQTLLADKIEEEEMGDVPDHFLDPLLYTLMEDPVILPSSGVTIDLSTIKSHLLSDAHDPFNRQPLSIDQVKPDVELKEQIQKWKQEKQTYRKTGNSPSMDTSL</sequence>
<dbReference type="SMART" id="SM00504">
    <property type="entry name" value="Ubox"/>
    <property type="match status" value="1"/>
</dbReference>
<dbReference type="PROSITE" id="PS51698">
    <property type="entry name" value="U_BOX"/>
    <property type="match status" value="1"/>
</dbReference>
<evidence type="ECO:0000256" key="17">
    <source>
        <dbReference type="SAM" id="MobiDB-lite"/>
    </source>
</evidence>
<keyword evidence="9" id="KW-0808">Transferase</keyword>
<evidence type="ECO:0000256" key="14">
    <source>
        <dbReference type="ARBA" id="ARBA00072779"/>
    </source>
</evidence>
<dbReference type="InterPro" id="IPR045132">
    <property type="entry name" value="UBE4"/>
</dbReference>
<evidence type="ECO:0000256" key="5">
    <source>
        <dbReference type="ARBA" id="ARBA00007434"/>
    </source>
</evidence>
<keyword evidence="7" id="KW-0963">Cytoplasm</keyword>
<keyword evidence="11" id="KW-0007">Acetylation</keyword>
<keyword evidence="20" id="KW-1185">Reference proteome</keyword>
<comment type="pathway">
    <text evidence="4">Protein modification; protein ubiquitination.</text>
</comment>
<dbReference type="HOGENOM" id="CLU_003224_2_1_1"/>
<dbReference type="PANTHER" id="PTHR13931:SF2">
    <property type="entry name" value="UBIQUITIN CONJUGATION FACTOR E4 B"/>
    <property type="match status" value="1"/>
</dbReference>
<dbReference type="OMA" id="WLTEIAM"/>
<evidence type="ECO:0000256" key="9">
    <source>
        <dbReference type="ARBA" id="ARBA00022679"/>
    </source>
</evidence>